<sequence length="126" mass="14103">MSVYLIRASETKKLHGIVWGSLDQIWDVVDEIEEPEFFEYAKLKPGGLISPTGIDPAKSSETRFSEIPPLPNGGFLPADLDPSERTFDALFDPDDLRWRRFDDTLGKHGMVSRIMASIDAHNGDTP</sequence>
<evidence type="ECO:0000313" key="2">
    <source>
        <dbReference type="EMBL" id="MBB4120764.1"/>
    </source>
</evidence>
<keyword evidence="3" id="KW-1185">Reference proteome</keyword>
<feature type="region of interest" description="Disordered" evidence="1">
    <location>
        <begin position="52"/>
        <end position="71"/>
    </location>
</feature>
<protein>
    <submittedName>
        <fullName evidence="2">Uncharacterized protein</fullName>
    </submittedName>
</protein>
<proteinExistence type="predicted"/>
<dbReference type="EMBL" id="JACIDZ010000001">
    <property type="protein sequence ID" value="MBB4120764.1"/>
    <property type="molecule type" value="Genomic_DNA"/>
</dbReference>
<gene>
    <name evidence="2" type="ORF">GGR30_000659</name>
</gene>
<reference evidence="2 3" key="1">
    <citation type="submission" date="2020-08" db="EMBL/GenBank/DDBJ databases">
        <title>Genomic Encyclopedia of Type Strains, Phase IV (KMG-IV): sequencing the most valuable type-strain genomes for metagenomic binning, comparative biology and taxonomic classification.</title>
        <authorList>
            <person name="Goeker M."/>
        </authorList>
    </citation>
    <scope>NUCLEOTIDE SEQUENCE [LARGE SCALE GENOMIC DNA]</scope>
    <source>
        <strain evidence="2 3">DSM 28101</strain>
    </source>
</reference>
<comment type="caution">
    <text evidence="2">The sequence shown here is derived from an EMBL/GenBank/DDBJ whole genome shotgun (WGS) entry which is preliminary data.</text>
</comment>
<dbReference type="RefSeq" id="WP_183482497.1">
    <property type="nucleotide sequence ID" value="NZ_JACIDZ010000001.1"/>
</dbReference>
<evidence type="ECO:0000313" key="3">
    <source>
        <dbReference type="Proteomes" id="UP000530571"/>
    </source>
</evidence>
<evidence type="ECO:0000256" key="1">
    <source>
        <dbReference type="SAM" id="MobiDB-lite"/>
    </source>
</evidence>
<name>A0A7W6KGE5_9HYPH</name>
<accession>A0A7W6KGE5</accession>
<dbReference type="Proteomes" id="UP000530571">
    <property type="component" value="Unassembled WGS sequence"/>
</dbReference>
<organism evidence="2 3">
    <name type="scientific">Martelella radicis</name>
    <dbReference type="NCBI Taxonomy" id="1397476"/>
    <lineage>
        <taxon>Bacteria</taxon>
        <taxon>Pseudomonadati</taxon>
        <taxon>Pseudomonadota</taxon>
        <taxon>Alphaproteobacteria</taxon>
        <taxon>Hyphomicrobiales</taxon>
        <taxon>Aurantimonadaceae</taxon>
        <taxon>Martelella</taxon>
    </lineage>
</organism>
<dbReference type="AlphaFoldDB" id="A0A7W6KGE5"/>